<name>A0A6J6DNM5_9ZZZZ</name>
<evidence type="ECO:0000256" key="4">
    <source>
        <dbReference type="ARBA" id="ARBA00023110"/>
    </source>
</evidence>
<evidence type="ECO:0000256" key="1">
    <source>
        <dbReference type="ARBA" id="ARBA00000971"/>
    </source>
</evidence>
<evidence type="ECO:0000256" key="6">
    <source>
        <dbReference type="ARBA" id="ARBA00023235"/>
    </source>
</evidence>
<gene>
    <name evidence="9" type="ORF">UFOPK1591_00965</name>
</gene>
<feature type="compositionally biased region" description="Basic and acidic residues" evidence="7">
    <location>
        <begin position="437"/>
        <end position="459"/>
    </location>
</feature>
<dbReference type="SUPFAM" id="SSF102735">
    <property type="entry name" value="Trigger factor ribosome-binding domain"/>
    <property type="match status" value="1"/>
</dbReference>
<keyword evidence="4" id="KW-0697">Rotamase</keyword>
<dbReference type="AlphaFoldDB" id="A0A6J6DNM5"/>
<feature type="region of interest" description="Disordered" evidence="7">
    <location>
        <begin position="420"/>
        <end position="468"/>
    </location>
</feature>
<dbReference type="PROSITE" id="PS50059">
    <property type="entry name" value="FKBP_PPIASE"/>
    <property type="match status" value="1"/>
</dbReference>
<evidence type="ECO:0000259" key="8">
    <source>
        <dbReference type="PROSITE" id="PS50059"/>
    </source>
</evidence>
<dbReference type="Pfam" id="PF00254">
    <property type="entry name" value="FKBP_C"/>
    <property type="match status" value="1"/>
</dbReference>
<evidence type="ECO:0000256" key="3">
    <source>
        <dbReference type="ARBA" id="ARBA00013194"/>
    </source>
</evidence>
<organism evidence="9">
    <name type="scientific">freshwater metagenome</name>
    <dbReference type="NCBI Taxonomy" id="449393"/>
    <lineage>
        <taxon>unclassified sequences</taxon>
        <taxon>metagenomes</taxon>
        <taxon>ecological metagenomes</taxon>
    </lineage>
</organism>
<reference evidence="9" key="1">
    <citation type="submission" date="2020-05" db="EMBL/GenBank/DDBJ databases">
        <authorList>
            <person name="Chiriac C."/>
            <person name="Salcher M."/>
            <person name="Ghai R."/>
            <person name="Kavagutti S V."/>
        </authorList>
    </citation>
    <scope>NUCLEOTIDE SEQUENCE</scope>
</reference>
<dbReference type="PANTHER" id="PTHR30560:SF3">
    <property type="entry name" value="TRIGGER FACTOR-LIKE PROTEIN TIG, CHLOROPLASTIC"/>
    <property type="match status" value="1"/>
</dbReference>
<dbReference type="EC" id="5.2.1.8" evidence="3"/>
<evidence type="ECO:0000313" key="9">
    <source>
        <dbReference type="EMBL" id="CAB4564734.1"/>
    </source>
</evidence>
<keyword evidence="5" id="KW-0143">Chaperone</keyword>
<sequence>MKSSVETLSPTRAKFTITVSQEDLKPSIKHAYEHIAEQVSIPGFRKGKVPAPIIDQRVGRPAVLDHAVNEGLDSFYRKAAEEHGIVPMGRPEANVITLPSETDFTGDLVVSVEVDVRPEVKLPDFSKISVEVAAAEATAEELLAEMDSLRERFGTLVTVDRPAKKGDFVSLDLVATIGGKEIDAANNISYELGSGELIEGIDEALDTLTAGENTTFESTLLGGDHEGEKAQISVTVITVKERELPVADDDFAQVAGGVDTLAELKETLKSEVISRKGQQQSREARTKLLEKLVADLKIPVPQGIVDAEVNRHLESEGRLDDDKHRAEVIEETNTMFAQQMILDVLAESKKITVGQGDLTQAIVNGAMQYGMDPNEFAQILTQNGQIQALVGDVARNKAVAYALGQIKVVDSKGKAVDMTPFSFDPEKDQGPAVDLGGDDHGHDHDHDHDHSHDADEKKSAPKKAAKKK</sequence>
<dbReference type="EMBL" id="CAEZTD010000072">
    <property type="protein sequence ID" value="CAB4564734.1"/>
    <property type="molecule type" value="Genomic_DNA"/>
</dbReference>
<dbReference type="PANTHER" id="PTHR30560">
    <property type="entry name" value="TRIGGER FACTOR CHAPERONE AND PEPTIDYL-PROLYL CIS/TRANS ISOMERASE"/>
    <property type="match status" value="1"/>
</dbReference>
<dbReference type="InterPro" id="IPR005215">
    <property type="entry name" value="Trig_fac"/>
</dbReference>
<dbReference type="GO" id="GO:0044183">
    <property type="term" value="F:protein folding chaperone"/>
    <property type="evidence" value="ECO:0007669"/>
    <property type="project" value="TreeGrafter"/>
</dbReference>
<keyword evidence="6" id="KW-0413">Isomerase</keyword>
<accession>A0A6J6DNM5</accession>
<evidence type="ECO:0000256" key="5">
    <source>
        <dbReference type="ARBA" id="ARBA00023186"/>
    </source>
</evidence>
<dbReference type="Gene3D" id="3.30.70.1050">
    <property type="entry name" value="Trigger factor ribosome-binding domain"/>
    <property type="match status" value="1"/>
</dbReference>
<dbReference type="GO" id="GO:0003755">
    <property type="term" value="F:peptidyl-prolyl cis-trans isomerase activity"/>
    <property type="evidence" value="ECO:0007669"/>
    <property type="project" value="UniProtKB-KW"/>
</dbReference>
<dbReference type="Pfam" id="PF05697">
    <property type="entry name" value="Trigger_N"/>
    <property type="match status" value="1"/>
</dbReference>
<proteinExistence type="inferred from homology"/>
<dbReference type="SUPFAM" id="SSF109998">
    <property type="entry name" value="Triger factor/SurA peptide-binding domain-like"/>
    <property type="match status" value="1"/>
</dbReference>
<dbReference type="Gene3D" id="1.10.3120.10">
    <property type="entry name" value="Trigger factor, C-terminal domain"/>
    <property type="match status" value="1"/>
</dbReference>
<dbReference type="PIRSF" id="PIRSF003095">
    <property type="entry name" value="Trigger_factor"/>
    <property type="match status" value="1"/>
</dbReference>
<dbReference type="GO" id="GO:0043335">
    <property type="term" value="P:protein unfolding"/>
    <property type="evidence" value="ECO:0007669"/>
    <property type="project" value="TreeGrafter"/>
</dbReference>
<dbReference type="HAMAP" id="MF_00303">
    <property type="entry name" value="Trigger_factor_Tig"/>
    <property type="match status" value="1"/>
</dbReference>
<evidence type="ECO:0000256" key="2">
    <source>
        <dbReference type="ARBA" id="ARBA00005464"/>
    </source>
</evidence>
<dbReference type="Gene3D" id="3.10.50.40">
    <property type="match status" value="1"/>
</dbReference>
<dbReference type="GO" id="GO:0043022">
    <property type="term" value="F:ribosome binding"/>
    <property type="evidence" value="ECO:0007669"/>
    <property type="project" value="TreeGrafter"/>
</dbReference>
<dbReference type="InterPro" id="IPR001179">
    <property type="entry name" value="PPIase_FKBP_dom"/>
</dbReference>
<dbReference type="GO" id="GO:0051083">
    <property type="term" value="P:'de novo' cotranslational protein folding"/>
    <property type="evidence" value="ECO:0007669"/>
    <property type="project" value="TreeGrafter"/>
</dbReference>
<dbReference type="NCBIfam" id="TIGR00115">
    <property type="entry name" value="tig"/>
    <property type="match status" value="1"/>
</dbReference>
<dbReference type="InterPro" id="IPR008880">
    <property type="entry name" value="Trigger_fac_C"/>
</dbReference>
<dbReference type="InterPro" id="IPR027304">
    <property type="entry name" value="Trigger_fact/SurA_dom_sf"/>
</dbReference>
<evidence type="ECO:0000256" key="7">
    <source>
        <dbReference type="SAM" id="MobiDB-lite"/>
    </source>
</evidence>
<dbReference type="SUPFAM" id="SSF54534">
    <property type="entry name" value="FKBP-like"/>
    <property type="match status" value="1"/>
</dbReference>
<dbReference type="InterPro" id="IPR036611">
    <property type="entry name" value="Trigger_fac_ribosome-bd_sf"/>
</dbReference>
<protein>
    <recommendedName>
        <fullName evidence="3">peptidylprolyl isomerase</fullName>
        <ecNumber evidence="3">5.2.1.8</ecNumber>
    </recommendedName>
</protein>
<dbReference type="Pfam" id="PF05698">
    <property type="entry name" value="Trigger_C"/>
    <property type="match status" value="1"/>
</dbReference>
<dbReference type="GO" id="GO:0015031">
    <property type="term" value="P:protein transport"/>
    <property type="evidence" value="ECO:0007669"/>
    <property type="project" value="InterPro"/>
</dbReference>
<dbReference type="InterPro" id="IPR008881">
    <property type="entry name" value="Trigger_fac_ribosome-bd_bac"/>
</dbReference>
<comment type="catalytic activity">
    <reaction evidence="1">
        <text>[protein]-peptidylproline (omega=180) = [protein]-peptidylproline (omega=0)</text>
        <dbReference type="Rhea" id="RHEA:16237"/>
        <dbReference type="Rhea" id="RHEA-COMP:10747"/>
        <dbReference type="Rhea" id="RHEA-COMP:10748"/>
        <dbReference type="ChEBI" id="CHEBI:83833"/>
        <dbReference type="ChEBI" id="CHEBI:83834"/>
        <dbReference type="EC" id="5.2.1.8"/>
    </reaction>
</comment>
<feature type="domain" description="PPIase FKBP-type" evidence="8">
    <location>
        <begin position="166"/>
        <end position="212"/>
    </location>
</feature>
<comment type="similarity">
    <text evidence="2">Belongs to the FKBP-type PPIase family. Tig subfamily.</text>
</comment>
<dbReference type="InterPro" id="IPR037041">
    <property type="entry name" value="Trigger_fac_C_sf"/>
</dbReference>
<dbReference type="InterPro" id="IPR046357">
    <property type="entry name" value="PPIase_dom_sf"/>
</dbReference>